<feature type="transmembrane region" description="Helical" evidence="1">
    <location>
        <begin position="41"/>
        <end position="60"/>
    </location>
</feature>
<gene>
    <name evidence="2" type="ORF">DFA_04394</name>
</gene>
<dbReference type="InterPro" id="IPR036770">
    <property type="entry name" value="Ankyrin_rpt-contain_sf"/>
</dbReference>
<proteinExistence type="predicted"/>
<dbReference type="EMBL" id="GL883009">
    <property type="protein sequence ID" value="EGG22276.1"/>
    <property type="molecule type" value="Genomic_DNA"/>
</dbReference>
<evidence type="ECO:0008006" key="4">
    <source>
        <dbReference type="Google" id="ProtNLM"/>
    </source>
</evidence>
<name>F4PPG3_CACFS</name>
<dbReference type="STRING" id="1054147.F4PPG3"/>
<keyword evidence="1" id="KW-0472">Membrane</keyword>
<dbReference type="AlphaFoldDB" id="F4PPG3"/>
<dbReference type="OrthoDB" id="76098at2759"/>
<dbReference type="InterPro" id="IPR002110">
    <property type="entry name" value="Ankyrin_rpt"/>
</dbReference>
<organism evidence="2 3">
    <name type="scientific">Cavenderia fasciculata</name>
    <name type="common">Slime mold</name>
    <name type="synonym">Dictyostelium fasciculatum</name>
    <dbReference type="NCBI Taxonomy" id="261658"/>
    <lineage>
        <taxon>Eukaryota</taxon>
        <taxon>Amoebozoa</taxon>
        <taxon>Evosea</taxon>
        <taxon>Eumycetozoa</taxon>
        <taxon>Dictyostelia</taxon>
        <taxon>Acytosteliales</taxon>
        <taxon>Cavenderiaceae</taxon>
        <taxon>Cavenderia</taxon>
    </lineage>
</organism>
<dbReference type="KEGG" id="dfa:DFA_04394"/>
<reference evidence="3" key="1">
    <citation type="journal article" date="2011" name="Genome Res.">
        <title>Phylogeny-wide analysis of social amoeba genomes highlights ancient origins for complex intercellular communication.</title>
        <authorList>
            <person name="Heidel A.J."/>
            <person name="Lawal H.M."/>
            <person name="Felder M."/>
            <person name="Schilde C."/>
            <person name="Helps N.R."/>
            <person name="Tunggal B."/>
            <person name="Rivero F."/>
            <person name="John U."/>
            <person name="Schleicher M."/>
            <person name="Eichinger L."/>
            <person name="Platzer M."/>
            <person name="Noegel A.A."/>
            <person name="Schaap P."/>
            <person name="Gloeckner G."/>
        </authorList>
    </citation>
    <scope>NUCLEOTIDE SEQUENCE [LARGE SCALE GENOMIC DNA]</scope>
    <source>
        <strain evidence="3">SH3</strain>
    </source>
</reference>
<dbReference type="PANTHER" id="PTHR46586">
    <property type="entry name" value="ANKYRIN REPEAT-CONTAINING PROTEIN"/>
    <property type="match status" value="1"/>
</dbReference>
<keyword evidence="1" id="KW-1133">Transmembrane helix</keyword>
<dbReference type="PANTHER" id="PTHR46586:SF3">
    <property type="entry name" value="ANKYRIN REPEAT-CONTAINING PROTEIN"/>
    <property type="match status" value="1"/>
</dbReference>
<keyword evidence="1" id="KW-0812">Transmembrane</keyword>
<protein>
    <recommendedName>
        <fullName evidence="4">Ankyrin repeat-containing protein</fullName>
    </recommendedName>
</protein>
<evidence type="ECO:0000313" key="3">
    <source>
        <dbReference type="Proteomes" id="UP000007797"/>
    </source>
</evidence>
<dbReference type="Pfam" id="PF12796">
    <property type="entry name" value="Ank_2"/>
    <property type="match status" value="3"/>
</dbReference>
<dbReference type="SMART" id="SM00248">
    <property type="entry name" value="ANK"/>
    <property type="match status" value="9"/>
</dbReference>
<sequence>MTTPTTTTTTLFKCIFRSIYIRQLIFNHTTTKRTSLKGRDIIKLPLLGMISIYAMPWHFVKHYLPKDRNQILPERRRRVITEYCCHSKATLDTFNHLLKWSNVEFDWEYLKRDGYCLTVRDEKILEYIVKKCPLNNYYFDWAMEQACKYGHLSIVKLICSSFKGLQLQPFQIKKIAMYTACSKGFTDIVKYLLENRTEQWGDAAIDRAATNNHLDIVKLLHFHKSRAIGCTKNAINFASEHGHLEVVKFLFEHRTERCNSYAIDEAAKNGYIEMVKYLHELGVRTTNYAMDSACHQGNLEIVKFLHFNCKGGATKNAMDWASMNGHIDIVRFLSEHRTEGSTNNAMDWAAENGNIEMVKYLHQHRSEGATTYAMDLAAKNGHIEIVQFLSEHRTEGCSQEALNYAARNGDIEMLSFLVDTVKIKCQLDTLKESLENGHLDTFHFIYNHISNNKKNDKILWTTEVMDLAAKNGHIEIVKFLSEHRTEGATNRAMDMAAGNGHFEVVKYLHFNRTEGATTYAMDYAAQNGHIEVFKFLHEHRTEGTTVMAMNRTVLFTKFLPFNENQECTDREELASFLINARKEKCDEGFLLNITTCGYYGIVKLALPHFVGPKGIVSIQRVLETNTSDHFEVRELLKIHLKELNKKQFIGFFQRIFGLETKD</sequence>
<dbReference type="InterPro" id="IPR052050">
    <property type="entry name" value="SecEffector_AnkRepeat"/>
</dbReference>
<dbReference type="GeneID" id="14874757"/>
<accession>F4PPG3</accession>
<evidence type="ECO:0000313" key="2">
    <source>
        <dbReference type="EMBL" id="EGG22276.1"/>
    </source>
</evidence>
<dbReference type="OMA" id="WASENGN"/>
<dbReference type="Pfam" id="PF13637">
    <property type="entry name" value="Ank_4"/>
    <property type="match status" value="2"/>
</dbReference>
<dbReference type="Proteomes" id="UP000007797">
    <property type="component" value="Unassembled WGS sequence"/>
</dbReference>
<keyword evidence="3" id="KW-1185">Reference proteome</keyword>
<dbReference type="SUPFAM" id="SSF48403">
    <property type="entry name" value="Ankyrin repeat"/>
    <property type="match status" value="1"/>
</dbReference>
<evidence type="ECO:0000256" key="1">
    <source>
        <dbReference type="SAM" id="Phobius"/>
    </source>
</evidence>
<dbReference type="RefSeq" id="XP_004360127.1">
    <property type="nucleotide sequence ID" value="XM_004360070.1"/>
</dbReference>
<dbReference type="Gene3D" id="1.25.40.20">
    <property type="entry name" value="Ankyrin repeat-containing domain"/>
    <property type="match status" value="3"/>
</dbReference>